<keyword evidence="3 5" id="KW-1133">Transmembrane helix</keyword>
<dbReference type="PANTHER" id="PTHR43701:SF2">
    <property type="entry name" value="MEMBRANE TRANSPORTER PROTEIN YJNA-RELATED"/>
    <property type="match status" value="1"/>
</dbReference>
<feature type="transmembrane region" description="Helical" evidence="5">
    <location>
        <begin position="148"/>
        <end position="179"/>
    </location>
</feature>
<keyword evidence="2 5" id="KW-0812">Transmembrane</keyword>
<dbReference type="Pfam" id="PF01925">
    <property type="entry name" value="TauE"/>
    <property type="match status" value="1"/>
</dbReference>
<evidence type="ECO:0000256" key="5">
    <source>
        <dbReference type="RuleBase" id="RU363041"/>
    </source>
</evidence>
<dbReference type="InterPro" id="IPR002781">
    <property type="entry name" value="TM_pro_TauE-like"/>
</dbReference>
<feature type="transmembrane region" description="Helical" evidence="5">
    <location>
        <begin position="212"/>
        <end position="232"/>
    </location>
</feature>
<feature type="transmembrane region" description="Helical" evidence="5">
    <location>
        <begin position="244"/>
        <end position="262"/>
    </location>
</feature>
<reference evidence="6 7" key="1">
    <citation type="journal article" date="1992" name="Int. J. Syst. Bacteriol.">
        <title>Sphingobacterium antarcticus sp. nov. a Psychrotrophic Bacterium from the Soils of Schirmacher Oasis, Antarctica.</title>
        <authorList>
            <person name="Shivaji S."/>
            <person name="Ray M.K."/>
            <person name="Rao N.S."/>
            <person name="Saiserr L."/>
            <person name="Jagannadham M.V."/>
            <person name="Kumar G.S."/>
            <person name="Reddy G."/>
            <person name="Bhargava P.M."/>
        </authorList>
    </citation>
    <scope>NUCLEOTIDE SEQUENCE [LARGE SCALE GENOMIC DNA]</scope>
    <source>
        <strain evidence="6 7">4BY</strain>
    </source>
</reference>
<comment type="similarity">
    <text evidence="5">Belongs to the 4-toluene sulfonate uptake permease (TSUP) (TC 2.A.102) family.</text>
</comment>
<feature type="transmembrane region" description="Helical" evidence="5">
    <location>
        <begin position="71"/>
        <end position="90"/>
    </location>
</feature>
<dbReference type="RefSeq" id="WP_037440931.1">
    <property type="nucleotide sequence ID" value="NZ_JNFF01000056.1"/>
</dbReference>
<evidence type="ECO:0000256" key="2">
    <source>
        <dbReference type="ARBA" id="ARBA00022692"/>
    </source>
</evidence>
<comment type="subcellular location">
    <subcellularLocation>
        <location evidence="5">Cell membrane</location>
        <topology evidence="5">Multi-pass membrane protein</topology>
    </subcellularLocation>
    <subcellularLocation>
        <location evidence="1">Membrane</location>
        <topology evidence="1">Multi-pass membrane protein</topology>
    </subcellularLocation>
</comment>
<feature type="transmembrane region" description="Helical" evidence="5">
    <location>
        <begin position="7"/>
        <end position="34"/>
    </location>
</feature>
<evidence type="ECO:0000256" key="3">
    <source>
        <dbReference type="ARBA" id="ARBA00022989"/>
    </source>
</evidence>
<comment type="caution">
    <text evidence="6">The sequence shown here is derived from an EMBL/GenBank/DDBJ whole genome shotgun (WGS) entry which is preliminary data.</text>
</comment>
<evidence type="ECO:0000313" key="6">
    <source>
        <dbReference type="EMBL" id="KEQ29907.1"/>
    </source>
</evidence>
<dbReference type="EMBL" id="JNFF01000056">
    <property type="protein sequence ID" value="KEQ29907.1"/>
    <property type="molecule type" value="Genomic_DNA"/>
</dbReference>
<organism evidence="6 7">
    <name type="scientific">Pedobacter antarcticus 4BY</name>
    <dbReference type="NCBI Taxonomy" id="1358423"/>
    <lineage>
        <taxon>Bacteria</taxon>
        <taxon>Pseudomonadati</taxon>
        <taxon>Bacteroidota</taxon>
        <taxon>Sphingobacteriia</taxon>
        <taxon>Sphingobacteriales</taxon>
        <taxon>Sphingobacteriaceae</taxon>
        <taxon>Pedobacter</taxon>
    </lineage>
</organism>
<dbReference type="Proteomes" id="UP000028007">
    <property type="component" value="Unassembled WGS sequence"/>
</dbReference>
<accession>A0A081PGT4</accession>
<keyword evidence="7" id="KW-1185">Reference proteome</keyword>
<proteinExistence type="inferred from homology"/>
<evidence type="ECO:0000256" key="1">
    <source>
        <dbReference type="ARBA" id="ARBA00004141"/>
    </source>
</evidence>
<evidence type="ECO:0000256" key="4">
    <source>
        <dbReference type="ARBA" id="ARBA00023136"/>
    </source>
</evidence>
<dbReference type="PANTHER" id="PTHR43701">
    <property type="entry name" value="MEMBRANE TRANSPORTER PROTEIN MJ0441-RELATED"/>
    <property type="match status" value="1"/>
</dbReference>
<keyword evidence="5" id="KW-1003">Cell membrane</keyword>
<evidence type="ECO:0000313" key="7">
    <source>
        <dbReference type="Proteomes" id="UP000028007"/>
    </source>
</evidence>
<feature type="transmembrane region" description="Helical" evidence="5">
    <location>
        <begin position="110"/>
        <end position="128"/>
    </location>
</feature>
<dbReference type="eggNOG" id="COG0730">
    <property type="taxonomic scope" value="Bacteria"/>
</dbReference>
<feature type="transmembrane region" description="Helical" evidence="5">
    <location>
        <begin position="40"/>
        <end position="59"/>
    </location>
</feature>
<dbReference type="AlphaFoldDB" id="A0A081PGT4"/>
<dbReference type="OrthoDB" id="8559161at2"/>
<keyword evidence="4 5" id="KW-0472">Membrane</keyword>
<name>A0A081PGT4_9SPHI</name>
<gene>
    <name evidence="6" type="ORF">N180_19915</name>
</gene>
<dbReference type="InterPro" id="IPR051598">
    <property type="entry name" value="TSUP/Inactive_protease-like"/>
</dbReference>
<dbReference type="GO" id="GO:0005886">
    <property type="term" value="C:plasma membrane"/>
    <property type="evidence" value="ECO:0007669"/>
    <property type="project" value="UniProtKB-SubCell"/>
</dbReference>
<protein>
    <recommendedName>
        <fullName evidence="5">Probable membrane transporter protein</fullName>
    </recommendedName>
</protein>
<sequence length="263" mass="28159">MEIIAYFASALIGISLGLIGGGGSILTVPVMVYLFGVNPLLATSYSLFIVGTTSLVGAYQNFRNNLVSIRTALLFGLSSIITVFVIRKFLVPILPTQLFSIGGFQVTLNMMTMVLFALLMLVASFSMIKDKAIIETKSPAYSGHTLRLLIYGVGIGFATGLLGAGGGFLLIPTLVILLGLPMKEAVGTSLMIIAMNSLVGFTGDLGHFQIDWLFLFKVTGIALAGLFFGIFLSKKVDGSKLKRGFGWFVLIMGGFILIKELLH</sequence>